<dbReference type="EMBL" id="QRGP01000001">
    <property type="protein sequence ID" value="RDV06107.1"/>
    <property type="molecule type" value="Genomic_DNA"/>
</dbReference>
<keyword evidence="1" id="KW-0378">Hydrolase</keyword>
<dbReference type="Pfam" id="PF00857">
    <property type="entry name" value="Isochorismatase"/>
    <property type="match status" value="1"/>
</dbReference>
<evidence type="ECO:0000313" key="4">
    <source>
        <dbReference type="Proteomes" id="UP000263833"/>
    </source>
</evidence>
<evidence type="ECO:0000259" key="2">
    <source>
        <dbReference type="Pfam" id="PF00857"/>
    </source>
</evidence>
<gene>
    <name evidence="3" type="ORF">DXH95_01305</name>
</gene>
<sequence>MIQGDGDLSANYTAAFDGHLEFGKQPALLIVDFVMAYLDPASPLYAGVEDALDSNIRLLAAARAAGIPVIFTNVVYEPGGADGGLFYQKIPALKAFDRGSPLGLFPPTLQPHEGETVVSKQFASAFFGTALDEKLRDMGVDTLLISGLSTSGCVRASALDALQHGFAPFVVREACGDRHPTPHDNTLFDLQAKYAEVISLAQALDLFESCK</sequence>
<name>A0A371BF18_9SPHN</name>
<dbReference type="PANTHER" id="PTHR43540">
    <property type="entry name" value="PEROXYUREIDOACRYLATE/UREIDOACRYLATE AMIDOHYDROLASE-RELATED"/>
    <property type="match status" value="1"/>
</dbReference>
<reference evidence="4" key="1">
    <citation type="submission" date="2018-08" db="EMBL/GenBank/DDBJ databases">
        <authorList>
            <person name="Kim S.-J."/>
            <person name="Jung G.-Y."/>
        </authorList>
    </citation>
    <scope>NUCLEOTIDE SEQUENCE [LARGE SCALE GENOMIC DNA]</scope>
    <source>
        <strain evidence="4">GY_G</strain>
    </source>
</reference>
<dbReference type="InterPro" id="IPR036380">
    <property type="entry name" value="Isochorismatase-like_sf"/>
</dbReference>
<keyword evidence="4" id="KW-1185">Reference proteome</keyword>
<dbReference type="Gene3D" id="3.40.50.850">
    <property type="entry name" value="Isochorismatase-like"/>
    <property type="match status" value="1"/>
</dbReference>
<dbReference type="RefSeq" id="WP_115547667.1">
    <property type="nucleotide sequence ID" value="NZ_QRGP01000001.1"/>
</dbReference>
<organism evidence="3 4">
    <name type="scientific">Sphingorhabdus pulchriflava</name>
    <dbReference type="NCBI Taxonomy" id="2292257"/>
    <lineage>
        <taxon>Bacteria</taxon>
        <taxon>Pseudomonadati</taxon>
        <taxon>Pseudomonadota</taxon>
        <taxon>Alphaproteobacteria</taxon>
        <taxon>Sphingomonadales</taxon>
        <taxon>Sphingomonadaceae</taxon>
        <taxon>Sphingorhabdus</taxon>
    </lineage>
</organism>
<accession>A0A371BF18</accession>
<evidence type="ECO:0000256" key="1">
    <source>
        <dbReference type="ARBA" id="ARBA00022801"/>
    </source>
</evidence>
<dbReference type="PANTHER" id="PTHR43540:SF1">
    <property type="entry name" value="ISOCHORISMATASE HYDROLASE"/>
    <property type="match status" value="1"/>
</dbReference>
<dbReference type="GO" id="GO:0016787">
    <property type="term" value="F:hydrolase activity"/>
    <property type="evidence" value="ECO:0007669"/>
    <property type="project" value="UniProtKB-KW"/>
</dbReference>
<evidence type="ECO:0000313" key="3">
    <source>
        <dbReference type="EMBL" id="RDV06107.1"/>
    </source>
</evidence>
<dbReference type="Proteomes" id="UP000263833">
    <property type="component" value="Unassembled WGS sequence"/>
</dbReference>
<feature type="domain" description="Isochorismatase-like" evidence="2">
    <location>
        <begin position="27"/>
        <end position="202"/>
    </location>
</feature>
<dbReference type="OrthoDB" id="7500697at2"/>
<protein>
    <submittedName>
        <fullName evidence="3">Isochorismatase family protein</fullName>
    </submittedName>
</protein>
<dbReference type="AlphaFoldDB" id="A0A371BF18"/>
<comment type="caution">
    <text evidence="3">The sequence shown here is derived from an EMBL/GenBank/DDBJ whole genome shotgun (WGS) entry which is preliminary data.</text>
</comment>
<dbReference type="InterPro" id="IPR050272">
    <property type="entry name" value="Isochorismatase-like_hydrls"/>
</dbReference>
<dbReference type="InterPro" id="IPR000868">
    <property type="entry name" value="Isochorismatase-like_dom"/>
</dbReference>
<dbReference type="SUPFAM" id="SSF52499">
    <property type="entry name" value="Isochorismatase-like hydrolases"/>
    <property type="match status" value="1"/>
</dbReference>
<proteinExistence type="predicted"/>